<dbReference type="Pfam" id="PF13365">
    <property type="entry name" value="Trypsin_2"/>
    <property type="match status" value="1"/>
</dbReference>
<dbReference type="InterPro" id="IPR029058">
    <property type="entry name" value="AB_hydrolase_fold"/>
</dbReference>
<comment type="similarity">
    <text evidence="1">Belongs to the peptidase S1C family.</text>
</comment>
<evidence type="ECO:0000259" key="4">
    <source>
        <dbReference type="PROSITE" id="PS50106"/>
    </source>
</evidence>
<dbReference type="SUPFAM" id="SSF50494">
    <property type="entry name" value="Trypsin-like serine proteases"/>
    <property type="match status" value="1"/>
</dbReference>
<dbReference type="PANTHER" id="PTHR22939">
    <property type="entry name" value="SERINE PROTEASE FAMILY S1C HTRA-RELATED"/>
    <property type="match status" value="1"/>
</dbReference>
<proteinExistence type="inferred from homology"/>
<dbReference type="InterPro" id="IPR001940">
    <property type="entry name" value="Peptidase_S1C"/>
</dbReference>
<keyword evidence="2" id="KW-0645">Protease</keyword>
<dbReference type="InterPro" id="IPR001478">
    <property type="entry name" value="PDZ"/>
</dbReference>
<dbReference type="Gene3D" id="3.40.50.1820">
    <property type="entry name" value="alpha/beta hydrolase"/>
    <property type="match status" value="1"/>
</dbReference>
<dbReference type="SUPFAM" id="SSF53474">
    <property type="entry name" value="alpha/beta-Hydrolases"/>
    <property type="match status" value="1"/>
</dbReference>
<dbReference type="SUPFAM" id="SSF50156">
    <property type="entry name" value="PDZ domain-like"/>
    <property type="match status" value="2"/>
</dbReference>
<dbReference type="Gene3D" id="2.40.10.120">
    <property type="match status" value="1"/>
</dbReference>
<dbReference type="GO" id="GO:0006508">
    <property type="term" value="P:proteolysis"/>
    <property type="evidence" value="ECO:0007669"/>
    <property type="project" value="UniProtKB-KW"/>
</dbReference>
<dbReference type="PRINTS" id="PR00834">
    <property type="entry name" value="PROTEASES2C"/>
</dbReference>
<dbReference type="GO" id="GO:0004252">
    <property type="term" value="F:serine-type endopeptidase activity"/>
    <property type="evidence" value="ECO:0007669"/>
    <property type="project" value="InterPro"/>
</dbReference>
<gene>
    <name evidence="5" type="ORF">MNBD_PLANCTO02-206</name>
</gene>
<dbReference type="PANTHER" id="PTHR22939:SF129">
    <property type="entry name" value="SERINE PROTEASE HTRA2, MITOCHONDRIAL"/>
    <property type="match status" value="1"/>
</dbReference>
<sequence length="602" mass="66804">VGTGPTTGVVVSEDGYIISSAFNFASKPASILVELPGRKRLAAKLIATDRSKMLTLLKIDAKNLIPIKPASQKSFQVGQWTIAVGRTFEENVPSMSVGILSAVDRIWGKAIQTDCKVSPVNYGGPLLDINGNAMGILVPLSARKQGATAGVEWYDSGIGFAVPMEDIYASLKRLKTGKDLHRGLMGLVRFQSRDALGGKPVLGVIRVESPAEIAGFKKGDLILKLGGKKVFRQADVRHVLGRKYAGDEIEMTVSRKGKQITKKMVLVDVIRPFEAGFLGILPMREGNTNSTSVGVRFVYPNSPAEKAGLKVKDRITTFNGTKIVDTTQLSQMVNKLSPEQKVTLVYRRGKSEKTIELKLGHISNEIPVDLRPVILPLSEDEEKKDAKAPVTNTPKTGRFTAKLPNGEHSYWVFVPDFYNPNYKYTMMVWIHPTNDTMEAAMIKKWKTLCRKKGIIIIAPRATKLSRWPSTDAGFVKEAVEEMKEKYSIDSKRIFLHGYASGGAFAYHLAFKYRDLFRGVCVVDSPITERLLENDSDLPLQFYILTNGKLAQPNRNQIIRMLMGLKRMKYPVIDESFNDRETAYPSDDAVGRMAVWADSLDKI</sequence>
<accession>A0A3B1DW81</accession>
<dbReference type="Gene3D" id="2.30.42.10">
    <property type="match status" value="2"/>
</dbReference>
<dbReference type="EMBL" id="UOGL01000450">
    <property type="protein sequence ID" value="VAX40504.1"/>
    <property type="molecule type" value="Genomic_DNA"/>
</dbReference>
<evidence type="ECO:0000256" key="1">
    <source>
        <dbReference type="ARBA" id="ARBA00010541"/>
    </source>
</evidence>
<dbReference type="InterPro" id="IPR036034">
    <property type="entry name" value="PDZ_sf"/>
</dbReference>
<name>A0A3B1DW81_9ZZZZ</name>
<dbReference type="Pfam" id="PF13180">
    <property type="entry name" value="PDZ_2"/>
    <property type="match status" value="2"/>
</dbReference>
<evidence type="ECO:0000256" key="3">
    <source>
        <dbReference type="ARBA" id="ARBA00022801"/>
    </source>
</evidence>
<feature type="domain" description="PDZ" evidence="4">
    <location>
        <begin position="266"/>
        <end position="336"/>
    </location>
</feature>
<evidence type="ECO:0000256" key="2">
    <source>
        <dbReference type="ARBA" id="ARBA00022670"/>
    </source>
</evidence>
<dbReference type="InterPro" id="IPR009003">
    <property type="entry name" value="Peptidase_S1_PA"/>
</dbReference>
<dbReference type="AlphaFoldDB" id="A0A3B1DW81"/>
<dbReference type="SMART" id="SM00228">
    <property type="entry name" value="PDZ"/>
    <property type="match status" value="2"/>
</dbReference>
<evidence type="ECO:0000313" key="5">
    <source>
        <dbReference type="EMBL" id="VAX40504.1"/>
    </source>
</evidence>
<feature type="non-terminal residue" evidence="5">
    <location>
        <position position="1"/>
    </location>
</feature>
<protein>
    <recommendedName>
        <fullName evidence="4">PDZ domain-containing protein</fullName>
    </recommendedName>
</protein>
<dbReference type="CDD" id="cd06779">
    <property type="entry name" value="cpPDZ_Deg_HtrA-like"/>
    <property type="match status" value="1"/>
</dbReference>
<keyword evidence="3" id="KW-0378">Hydrolase</keyword>
<organism evidence="5">
    <name type="scientific">hydrothermal vent metagenome</name>
    <dbReference type="NCBI Taxonomy" id="652676"/>
    <lineage>
        <taxon>unclassified sequences</taxon>
        <taxon>metagenomes</taxon>
        <taxon>ecological metagenomes</taxon>
    </lineage>
</organism>
<dbReference type="PROSITE" id="PS50106">
    <property type="entry name" value="PDZ"/>
    <property type="match status" value="1"/>
</dbReference>
<reference evidence="5" key="1">
    <citation type="submission" date="2018-06" db="EMBL/GenBank/DDBJ databases">
        <authorList>
            <person name="Zhirakovskaya E."/>
        </authorList>
    </citation>
    <scope>NUCLEOTIDE SEQUENCE</scope>
</reference>